<dbReference type="AlphaFoldDB" id="A0A074Y682"/>
<gene>
    <name evidence="1" type="ORF">AUEXF2481DRAFT_358299</name>
</gene>
<proteinExistence type="predicted"/>
<keyword evidence="2" id="KW-1185">Reference proteome</keyword>
<name>A0A074Y682_AURSE</name>
<dbReference type="RefSeq" id="XP_013341698.1">
    <property type="nucleotide sequence ID" value="XM_013486244.1"/>
</dbReference>
<reference evidence="1 2" key="1">
    <citation type="journal article" date="2014" name="BMC Genomics">
        <title>Genome sequencing of four Aureobasidium pullulans varieties: biotechnological potential, stress tolerance, and description of new species.</title>
        <authorList>
            <person name="Gostin Ar C."/>
            <person name="Ohm R.A."/>
            <person name="Kogej T."/>
            <person name="Sonjak S."/>
            <person name="Turk M."/>
            <person name="Zajc J."/>
            <person name="Zalar P."/>
            <person name="Grube M."/>
            <person name="Sun H."/>
            <person name="Han J."/>
            <person name="Sharma A."/>
            <person name="Chiniquy J."/>
            <person name="Ngan C.Y."/>
            <person name="Lipzen A."/>
            <person name="Barry K."/>
            <person name="Grigoriev I.V."/>
            <person name="Gunde-Cimerman N."/>
        </authorList>
    </citation>
    <scope>NUCLEOTIDE SEQUENCE [LARGE SCALE GENOMIC DNA]</scope>
    <source>
        <strain evidence="1 2">EXF-2481</strain>
    </source>
</reference>
<organism evidence="1 2">
    <name type="scientific">Aureobasidium subglaciale (strain EXF-2481)</name>
    <name type="common">Aureobasidium pullulans var. subglaciale</name>
    <dbReference type="NCBI Taxonomy" id="1043005"/>
    <lineage>
        <taxon>Eukaryota</taxon>
        <taxon>Fungi</taxon>
        <taxon>Dikarya</taxon>
        <taxon>Ascomycota</taxon>
        <taxon>Pezizomycotina</taxon>
        <taxon>Dothideomycetes</taxon>
        <taxon>Dothideomycetidae</taxon>
        <taxon>Dothideales</taxon>
        <taxon>Saccotheciaceae</taxon>
        <taxon>Aureobasidium</taxon>
    </lineage>
</organism>
<protein>
    <submittedName>
        <fullName evidence="1">Uncharacterized protein</fullName>
    </submittedName>
</protein>
<dbReference type="EMBL" id="KL584767">
    <property type="protein sequence ID" value="KEQ93205.1"/>
    <property type="molecule type" value="Genomic_DNA"/>
</dbReference>
<dbReference type="Proteomes" id="UP000030641">
    <property type="component" value="Unassembled WGS sequence"/>
</dbReference>
<dbReference type="InParanoid" id="A0A074Y682"/>
<dbReference type="GeneID" id="25365419"/>
<evidence type="ECO:0000313" key="2">
    <source>
        <dbReference type="Proteomes" id="UP000030641"/>
    </source>
</evidence>
<evidence type="ECO:0000313" key="1">
    <source>
        <dbReference type="EMBL" id="KEQ93205.1"/>
    </source>
</evidence>
<dbReference type="HOGENOM" id="CLU_1948422_0_0_1"/>
<sequence length="129" mass="14451">MLAIKSFRQIFDLALAREHWVFYNLPRALRYMSCRCLMFVCRPLGRECASASYINNQCSYGQQYHPAHNFVHVWSHVKPTNPTMHAGNAARNLELTTKSDLGFDRDLAAWHRSPAAVPANGGGTSPGST</sequence>
<accession>A0A074Y682</accession>